<sequence>MLSTCALGCISSRVSRLSLLKPIKPSIGQVQELATHLHFIGHKVRRLKPGKVGVERQVELESKGRIWHQQGQQSASCEDAEALVNGEQFGVAPMPSIKDDVQQSGEAGDEGVLVSDVEEREGLQEVVAAHGSVVHDDAPPRGGETAILPV</sequence>
<organism evidence="1 2">
    <name type="scientific">Ceratopteris richardii</name>
    <name type="common">Triangle waterfern</name>
    <dbReference type="NCBI Taxonomy" id="49495"/>
    <lineage>
        <taxon>Eukaryota</taxon>
        <taxon>Viridiplantae</taxon>
        <taxon>Streptophyta</taxon>
        <taxon>Embryophyta</taxon>
        <taxon>Tracheophyta</taxon>
        <taxon>Polypodiopsida</taxon>
        <taxon>Polypodiidae</taxon>
        <taxon>Polypodiales</taxon>
        <taxon>Pteridineae</taxon>
        <taxon>Pteridaceae</taxon>
        <taxon>Parkerioideae</taxon>
        <taxon>Ceratopteris</taxon>
    </lineage>
</organism>
<dbReference type="Proteomes" id="UP000825935">
    <property type="component" value="Chromosome 1"/>
</dbReference>
<comment type="caution">
    <text evidence="1">The sequence shown here is derived from an EMBL/GenBank/DDBJ whole genome shotgun (WGS) entry which is preliminary data.</text>
</comment>
<evidence type="ECO:0000313" key="2">
    <source>
        <dbReference type="Proteomes" id="UP000825935"/>
    </source>
</evidence>
<proteinExistence type="predicted"/>
<dbReference type="EMBL" id="CM035406">
    <property type="protein sequence ID" value="KAH7447944.1"/>
    <property type="molecule type" value="Genomic_DNA"/>
</dbReference>
<keyword evidence="2" id="KW-1185">Reference proteome</keyword>
<protein>
    <submittedName>
        <fullName evidence="1">Uncharacterized protein</fullName>
    </submittedName>
</protein>
<name>A0A8T2VP78_CERRI</name>
<reference evidence="1" key="1">
    <citation type="submission" date="2021-08" db="EMBL/GenBank/DDBJ databases">
        <title>WGS assembly of Ceratopteris richardii.</title>
        <authorList>
            <person name="Marchant D.B."/>
            <person name="Chen G."/>
            <person name="Jenkins J."/>
            <person name="Shu S."/>
            <person name="Leebens-Mack J."/>
            <person name="Grimwood J."/>
            <person name="Schmutz J."/>
            <person name="Soltis P."/>
            <person name="Soltis D."/>
            <person name="Chen Z.-H."/>
        </authorList>
    </citation>
    <scope>NUCLEOTIDE SEQUENCE</scope>
    <source>
        <strain evidence="1">Whitten #5841</strain>
        <tissue evidence="1">Leaf</tissue>
    </source>
</reference>
<dbReference type="AlphaFoldDB" id="A0A8T2VP78"/>
<gene>
    <name evidence="1" type="ORF">KP509_01G129000</name>
</gene>
<accession>A0A8T2VP78</accession>
<evidence type="ECO:0000313" key="1">
    <source>
        <dbReference type="EMBL" id="KAH7447944.1"/>
    </source>
</evidence>